<evidence type="ECO:0000313" key="1">
    <source>
        <dbReference type="EMBL" id="GFQ95945.1"/>
    </source>
</evidence>
<comment type="caution">
    <text evidence="1">The sequence shown here is derived from an EMBL/GenBank/DDBJ whole genome shotgun (WGS) entry which is preliminary data.</text>
</comment>
<accession>A0A8X6L329</accession>
<gene>
    <name evidence="1" type="ORF">TNCT_342281</name>
</gene>
<protein>
    <submittedName>
        <fullName evidence="1">Uncharacterized protein</fullName>
    </submittedName>
</protein>
<dbReference type="AlphaFoldDB" id="A0A8X6L329"/>
<evidence type="ECO:0000313" key="2">
    <source>
        <dbReference type="Proteomes" id="UP000887116"/>
    </source>
</evidence>
<reference evidence="1" key="1">
    <citation type="submission" date="2020-07" db="EMBL/GenBank/DDBJ databases">
        <title>Multicomponent nature underlies the extraordinary mechanical properties of spider dragline silk.</title>
        <authorList>
            <person name="Kono N."/>
            <person name="Nakamura H."/>
            <person name="Mori M."/>
            <person name="Yoshida Y."/>
            <person name="Ohtoshi R."/>
            <person name="Malay A.D."/>
            <person name="Moran D.A.P."/>
            <person name="Tomita M."/>
            <person name="Numata K."/>
            <person name="Arakawa K."/>
        </authorList>
    </citation>
    <scope>NUCLEOTIDE SEQUENCE</scope>
</reference>
<organism evidence="1 2">
    <name type="scientific">Trichonephila clavata</name>
    <name type="common">Joro spider</name>
    <name type="synonym">Nephila clavata</name>
    <dbReference type="NCBI Taxonomy" id="2740835"/>
    <lineage>
        <taxon>Eukaryota</taxon>
        <taxon>Metazoa</taxon>
        <taxon>Ecdysozoa</taxon>
        <taxon>Arthropoda</taxon>
        <taxon>Chelicerata</taxon>
        <taxon>Arachnida</taxon>
        <taxon>Araneae</taxon>
        <taxon>Araneomorphae</taxon>
        <taxon>Entelegynae</taxon>
        <taxon>Araneoidea</taxon>
        <taxon>Nephilidae</taxon>
        <taxon>Trichonephila</taxon>
    </lineage>
</organism>
<dbReference type="Proteomes" id="UP000887116">
    <property type="component" value="Unassembled WGS sequence"/>
</dbReference>
<dbReference type="EMBL" id="BMAO01034337">
    <property type="protein sequence ID" value="GFQ95945.1"/>
    <property type="molecule type" value="Genomic_DNA"/>
</dbReference>
<keyword evidence="2" id="KW-1185">Reference proteome</keyword>
<sequence length="73" mass="8636">MAVTDWPYRQWLKTVHPRIAESLHNEFVVEIDFCVIQRYFIPEIARLTKRFMAKNVFTGLRQEQTSHGIAITS</sequence>
<name>A0A8X6L329_TRICU</name>
<proteinExistence type="predicted"/>